<evidence type="ECO:0000256" key="1">
    <source>
        <dbReference type="SAM" id="Phobius"/>
    </source>
</evidence>
<evidence type="ECO:0000313" key="2">
    <source>
        <dbReference type="EMBL" id="MBX56442.1"/>
    </source>
</evidence>
<dbReference type="EMBL" id="GGEC01075958">
    <property type="protein sequence ID" value="MBX56442.1"/>
    <property type="molecule type" value="Transcribed_RNA"/>
</dbReference>
<keyword evidence="1" id="KW-0472">Membrane</keyword>
<proteinExistence type="predicted"/>
<accession>A0A2P2PNW2</accession>
<protein>
    <submittedName>
        <fullName evidence="2">Uncharacterized protein</fullName>
    </submittedName>
</protein>
<name>A0A2P2PNW2_RHIMU</name>
<dbReference type="AlphaFoldDB" id="A0A2P2PNW2"/>
<organism evidence="2">
    <name type="scientific">Rhizophora mucronata</name>
    <name type="common">Asiatic mangrove</name>
    <dbReference type="NCBI Taxonomy" id="61149"/>
    <lineage>
        <taxon>Eukaryota</taxon>
        <taxon>Viridiplantae</taxon>
        <taxon>Streptophyta</taxon>
        <taxon>Embryophyta</taxon>
        <taxon>Tracheophyta</taxon>
        <taxon>Spermatophyta</taxon>
        <taxon>Magnoliopsida</taxon>
        <taxon>eudicotyledons</taxon>
        <taxon>Gunneridae</taxon>
        <taxon>Pentapetalae</taxon>
        <taxon>rosids</taxon>
        <taxon>fabids</taxon>
        <taxon>Malpighiales</taxon>
        <taxon>Rhizophoraceae</taxon>
        <taxon>Rhizophora</taxon>
    </lineage>
</organism>
<keyword evidence="1" id="KW-1133">Transmembrane helix</keyword>
<sequence>MAVITCQMDHTQSILCSCLAHHIVLPTASSWHLLLSFLFLLLSKGTISFNLKCFCTMSQMSFLITNSCSGMN</sequence>
<feature type="transmembrane region" description="Helical" evidence="1">
    <location>
        <begin position="31"/>
        <end position="51"/>
    </location>
</feature>
<reference evidence="2" key="1">
    <citation type="submission" date="2018-02" db="EMBL/GenBank/DDBJ databases">
        <title>Rhizophora mucronata_Transcriptome.</title>
        <authorList>
            <person name="Meera S.P."/>
            <person name="Sreeshan A."/>
            <person name="Augustine A."/>
        </authorList>
    </citation>
    <scope>NUCLEOTIDE SEQUENCE</scope>
    <source>
        <tissue evidence="2">Leaf</tissue>
    </source>
</reference>
<keyword evidence="1" id="KW-0812">Transmembrane</keyword>